<proteinExistence type="predicted"/>
<dbReference type="OrthoDB" id="1713163at2759"/>
<dbReference type="PANTHER" id="PTHR21597">
    <property type="entry name" value="THO2 PROTEIN"/>
    <property type="match status" value="1"/>
</dbReference>
<reference evidence="1 2" key="1">
    <citation type="submission" date="2019-09" db="EMBL/GenBank/DDBJ databases">
        <title>A chromosome-level genome assembly of the Chinese tupelo Nyssa sinensis.</title>
        <authorList>
            <person name="Yang X."/>
            <person name="Kang M."/>
            <person name="Yang Y."/>
            <person name="Xiong H."/>
            <person name="Wang M."/>
            <person name="Zhang Z."/>
            <person name="Wang Z."/>
            <person name="Wu H."/>
            <person name="Ma T."/>
            <person name="Liu J."/>
            <person name="Xi Z."/>
        </authorList>
    </citation>
    <scope>NUCLEOTIDE SEQUENCE [LARGE SCALE GENOMIC DNA]</scope>
    <source>
        <strain evidence="1">J267</strain>
        <tissue evidence="1">Leaf</tissue>
    </source>
</reference>
<sequence>MALDALIKSANRLRNSLLSKDEPNLAIPLLLLIAQNRSVVVIYADMPHIRMVSEQFDRCHGTLLQYVDFLCNAVTPTAVYAQLIPCLHDLVAFLIYRSVMRLFKCHSSDVFWPLDCNETTNTSRTEKETELTDSSGKLVLDLGSPRKPIIWSDLLDTVRTLLPSKA</sequence>
<dbReference type="AlphaFoldDB" id="A0A5J5AMT8"/>
<dbReference type="GO" id="GO:0000445">
    <property type="term" value="C:THO complex part of transcription export complex"/>
    <property type="evidence" value="ECO:0007669"/>
    <property type="project" value="TreeGrafter"/>
</dbReference>
<dbReference type="Proteomes" id="UP000325577">
    <property type="component" value="Linkage Group LG19"/>
</dbReference>
<dbReference type="GO" id="GO:0003729">
    <property type="term" value="F:mRNA binding"/>
    <property type="evidence" value="ECO:0007669"/>
    <property type="project" value="TreeGrafter"/>
</dbReference>
<evidence type="ECO:0000313" key="2">
    <source>
        <dbReference type="Proteomes" id="UP000325577"/>
    </source>
</evidence>
<dbReference type="GO" id="GO:0006406">
    <property type="term" value="P:mRNA export from nucleus"/>
    <property type="evidence" value="ECO:0007669"/>
    <property type="project" value="InterPro"/>
</dbReference>
<name>A0A5J5AMT8_9ASTE</name>
<gene>
    <name evidence="1" type="ORF">F0562_032468</name>
</gene>
<organism evidence="1 2">
    <name type="scientific">Nyssa sinensis</name>
    <dbReference type="NCBI Taxonomy" id="561372"/>
    <lineage>
        <taxon>Eukaryota</taxon>
        <taxon>Viridiplantae</taxon>
        <taxon>Streptophyta</taxon>
        <taxon>Embryophyta</taxon>
        <taxon>Tracheophyta</taxon>
        <taxon>Spermatophyta</taxon>
        <taxon>Magnoliopsida</taxon>
        <taxon>eudicotyledons</taxon>
        <taxon>Gunneridae</taxon>
        <taxon>Pentapetalae</taxon>
        <taxon>asterids</taxon>
        <taxon>Cornales</taxon>
        <taxon>Nyssaceae</taxon>
        <taxon>Nyssa</taxon>
    </lineage>
</organism>
<dbReference type="InterPro" id="IPR040007">
    <property type="entry name" value="Tho2"/>
</dbReference>
<keyword evidence="2" id="KW-1185">Reference proteome</keyword>
<dbReference type="GO" id="GO:0006397">
    <property type="term" value="P:mRNA processing"/>
    <property type="evidence" value="ECO:0007669"/>
    <property type="project" value="InterPro"/>
</dbReference>
<evidence type="ECO:0000313" key="1">
    <source>
        <dbReference type="EMBL" id="KAA8532435.1"/>
    </source>
</evidence>
<dbReference type="EMBL" id="CM018042">
    <property type="protein sequence ID" value="KAA8532435.1"/>
    <property type="molecule type" value="Genomic_DNA"/>
</dbReference>
<dbReference type="PANTHER" id="PTHR21597:SF0">
    <property type="entry name" value="THO COMPLEX SUBUNIT 2"/>
    <property type="match status" value="1"/>
</dbReference>
<protein>
    <submittedName>
        <fullName evidence="1">Uncharacterized protein</fullName>
    </submittedName>
</protein>
<accession>A0A5J5AMT8</accession>